<dbReference type="PANTHER" id="PTHR33112">
    <property type="entry name" value="DOMAIN PROTEIN, PUTATIVE-RELATED"/>
    <property type="match status" value="1"/>
</dbReference>
<dbReference type="EMBL" id="ML978263">
    <property type="protein sequence ID" value="KAF2025550.1"/>
    <property type="molecule type" value="Genomic_DNA"/>
</dbReference>
<accession>A0A9P4H1S4</accession>
<keyword evidence="2" id="KW-1185">Reference proteome</keyword>
<proteinExistence type="predicted"/>
<evidence type="ECO:0000313" key="1">
    <source>
        <dbReference type="EMBL" id="KAF2025550.1"/>
    </source>
</evidence>
<dbReference type="PANTHER" id="PTHR33112:SF16">
    <property type="entry name" value="HETEROKARYON INCOMPATIBILITY DOMAIN-CONTAINING PROTEIN"/>
    <property type="match status" value="1"/>
</dbReference>
<organism evidence="1 2">
    <name type="scientific">Setomelanomma holmii</name>
    <dbReference type="NCBI Taxonomy" id="210430"/>
    <lineage>
        <taxon>Eukaryota</taxon>
        <taxon>Fungi</taxon>
        <taxon>Dikarya</taxon>
        <taxon>Ascomycota</taxon>
        <taxon>Pezizomycotina</taxon>
        <taxon>Dothideomycetes</taxon>
        <taxon>Pleosporomycetidae</taxon>
        <taxon>Pleosporales</taxon>
        <taxon>Pleosporineae</taxon>
        <taxon>Phaeosphaeriaceae</taxon>
        <taxon>Setomelanomma</taxon>
    </lineage>
</organism>
<reference evidence="1" key="1">
    <citation type="journal article" date="2020" name="Stud. Mycol.">
        <title>101 Dothideomycetes genomes: a test case for predicting lifestyles and emergence of pathogens.</title>
        <authorList>
            <person name="Haridas S."/>
            <person name="Albert R."/>
            <person name="Binder M."/>
            <person name="Bloem J."/>
            <person name="Labutti K."/>
            <person name="Salamov A."/>
            <person name="Andreopoulos B."/>
            <person name="Baker S."/>
            <person name="Barry K."/>
            <person name="Bills G."/>
            <person name="Bluhm B."/>
            <person name="Cannon C."/>
            <person name="Castanera R."/>
            <person name="Culley D."/>
            <person name="Daum C."/>
            <person name="Ezra D."/>
            <person name="Gonzalez J."/>
            <person name="Henrissat B."/>
            <person name="Kuo A."/>
            <person name="Liang C."/>
            <person name="Lipzen A."/>
            <person name="Lutzoni F."/>
            <person name="Magnuson J."/>
            <person name="Mondo S."/>
            <person name="Nolan M."/>
            <person name="Ohm R."/>
            <person name="Pangilinan J."/>
            <person name="Park H.-J."/>
            <person name="Ramirez L."/>
            <person name="Alfaro M."/>
            <person name="Sun H."/>
            <person name="Tritt A."/>
            <person name="Yoshinaga Y."/>
            <person name="Zwiers L.-H."/>
            <person name="Turgeon B."/>
            <person name="Goodwin S."/>
            <person name="Spatafora J."/>
            <person name="Crous P."/>
            <person name="Grigoriev I."/>
        </authorList>
    </citation>
    <scope>NUCLEOTIDE SEQUENCE</scope>
    <source>
        <strain evidence="1">CBS 110217</strain>
    </source>
</reference>
<name>A0A9P4H1S4_9PLEO</name>
<evidence type="ECO:0000313" key="2">
    <source>
        <dbReference type="Proteomes" id="UP000799777"/>
    </source>
</evidence>
<dbReference type="AlphaFoldDB" id="A0A9P4H1S4"/>
<dbReference type="OrthoDB" id="3661438at2759"/>
<gene>
    <name evidence="1" type="ORF">EK21DRAFT_103869</name>
</gene>
<comment type="caution">
    <text evidence="1">The sequence shown here is derived from an EMBL/GenBank/DDBJ whole genome shotgun (WGS) entry which is preliminary data.</text>
</comment>
<sequence length="227" mass="26040">MPARAVGERYHLWALAVWTFSKTTLTNPNDKLIALSGIAKRFACLLNDRYLVGLWRKNLEHQLVWTTVASTETGLVARPPIYRAPTWSWASIDRPVDLAEARYHQEILIRVKTVHITYATDDTTASQPDVRVLLDVPQKERNAFASDNSAHRLFYMPAAISSQESHRLAILIFRCLDKTMGLFERIGIGESEEEKDKELLLTDMSERIRTLMPSVRYEDGMQIIRII</sequence>
<dbReference type="Proteomes" id="UP000799777">
    <property type="component" value="Unassembled WGS sequence"/>
</dbReference>
<protein>
    <submittedName>
        <fullName evidence="1">Uncharacterized protein</fullName>
    </submittedName>
</protein>